<sequence length="114" mass="12602">MADSIRGLKNLCTPAYVYLVISVITIVVIAIQNAGNVDKYCLGYLSCSVPNTTLIFLIKILYVLFWTWVLNLICDAGIPSLSWFLVVFPIVLSFVMIAFMMMDPISSNSTGNVV</sequence>
<dbReference type="EMBL" id="MN739314">
    <property type="protein sequence ID" value="QHS98309.1"/>
    <property type="molecule type" value="Genomic_DNA"/>
</dbReference>
<dbReference type="AlphaFoldDB" id="A0A6C0C3H1"/>
<feature type="transmembrane region" description="Helical" evidence="1">
    <location>
        <begin position="81"/>
        <end position="102"/>
    </location>
</feature>
<evidence type="ECO:0008006" key="3">
    <source>
        <dbReference type="Google" id="ProtNLM"/>
    </source>
</evidence>
<name>A0A6C0C3H1_9ZZZZ</name>
<keyword evidence="1" id="KW-0472">Membrane</keyword>
<evidence type="ECO:0000313" key="2">
    <source>
        <dbReference type="EMBL" id="QHS98309.1"/>
    </source>
</evidence>
<proteinExistence type="predicted"/>
<organism evidence="2">
    <name type="scientific">viral metagenome</name>
    <dbReference type="NCBI Taxonomy" id="1070528"/>
    <lineage>
        <taxon>unclassified sequences</taxon>
        <taxon>metagenomes</taxon>
        <taxon>organismal metagenomes</taxon>
    </lineage>
</organism>
<feature type="transmembrane region" description="Helical" evidence="1">
    <location>
        <begin position="15"/>
        <end position="34"/>
    </location>
</feature>
<evidence type="ECO:0000256" key="1">
    <source>
        <dbReference type="SAM" id="Phobius"/>
    </source>
</evidence>
<keyword evidence="1" id="KW-1133">Transmembrane helix</keyword>
<accession>A0A6C0C3H1</accession>
<feature type="transmembrane region" description="Helical" evidence="1">
    <location>
        <begin position="54"/>
        <end position="74"/>
    </location>
</feature>
<reference evidence="2" key="1">
    <citation type="journal article" date="2020" name="Nature">
        <title>Giant virus diversity and host interactions through global metagenomics.</title>
        <authorList>
            <person name="Schulz F."/>
            <person name="Roux S."/>
            <person name="Paez-Espino D."/>
            <person name="Jungbluth S."/>
            <person name="Walsh D.A."/>
            <person name="Denef V.J."/>
            <person name="McMahon K.D."/>
            <person name="Konstantinidis K.T."/>
            <person name="Eloe-Fadrosh E.A."/>
            <person name="Kyrpides N.C."/>
            <person name="Woyke T."/>
        </authorList>
    </citation>
    <scope>NUCLEOTIDE SEQUENCE</scope>
    <source>
        <strain evidence="2">GVMAG-M-3300020182-84</strain>
    </source>
</reference>
<keyword evidence="1" id="KW-0812">Transmembrane</keyword>
<protein>
    <recommendedName>
        <fullName evidence="3">Transmembrane protein</fullName>
    </recommendedName>
</protein>